<dbReference type="GO" id="GO:0022008">
    <property type="term" value="P:neurogenesis"/>
    <property type="evidence" value="ECO:0007669"/>
    <property type="project" value="UniProtKB-ARBA"/>
</dbReference>
<dbReference type="GO" id="GO:0046972">
    <property type="term" value="F:histone H4K16 acetyltransferase activity"/>
    <property type="evidence" value="ECO:0007669"/>
    <property type="project" value="TreeGrafter"/>
</dbReference>
<dbReference type="GO" id="GO:0044545">
    <property type="term" value="C:NSL complex"/>
    <property type="evidence" value="ECO:0007669"/>
    <property type="project" value="UniProtKB-ARBA"/>
</dbReference>
<evidence type="ECO:0000256" key="4">
    <source>
        <dbReference type="ARBA" id="ARBA00022553"/>
    </source>
</evidence>
<dbReference type="AlphaFoldDB" id="A0A8C3MF44"/>
<dbReference type="Pfam" id="PF17772">
    <property type="entry name" value="zf-MYST"/>
    <property type="match status" value="1"/>
</dbReference>
<sequence>CASLPAVSKMAAAGPGSVPEAPGGSGAAPGGPRAAPEGPGGGTGPGSGSGSGRGAPGTAGSARDAEVAVEIGETYLCRRADGSWHSAEVIQSRLNEQEAREEFYVHYVGFNRRLDEWVDRNRLALSKSLKEAAQKSSGPFLGELAEPERKITRNQKRKHDEINHVQKTYAEMDPTTAALEKEHEAITKVKYVDKIHIGHYEIDAWYFSPFPEDYGKQPKLWICEFCLKYMKYERSYRLHLGQCQWRQPPGREIYRKGNISVYEVDGKDHKIYCQNLCLLAKLFLDHKTLYFDVEPFVFYLLTEVDRQGAHIVGYFSKEKESPDGNNVACILTLPPYQRRGYGKFLIAFSYELSKLESTVGSPEKRLSDLGKLSYRSYWSWVLLEILRDFRGTLSIKDLSQMTSITQTDIISTLQSLNMVKYWKGQHVICVTPKLVEEHLKSAQYKKPPITVDSICLRWAPPKHKQAKVAKK</sequence>
<comment type="catalytic activity">
    <reaction evidence="21">
        <text>L-lysyl-[protein] + acetyl-CoA = N(6)-acetyl-L-lysyl-[protein] + CoA + H(+)</text>
        <dbReference type="Rhea" id="RHEA:45948"/>
        <dbReference type="Rhea" id="RHEA-COMP:9752"/>
        <dbReference type="Rhea" id="RHEA-COMP:10731"/>
        <dbReference type="ChEBI" id="CHEBI:15378"/>
        <dbReference type="ChEBI" id="CHEBI:29969"/>
        <dbReference type="ChEBI" id="CHEBI:57287"/>
        <dbReference type="ChEBI" id="CHEBI:57288"/>
        <dbReference type="ChEBI" id="CHEBI:61930"/>
        <dbReference type="EC" id="2.3.1.48"/>
    </reaction>
</comment>
<evidence type="ECO:0000313" key="24">
    <source>
        <dbReference type="Proteomes" id="UP000694382"/>
    </source>
</evidence>
<keyword evidence="14" id="KW-0804">Transcription</keyword>
<dbReference type="InterPro" id="IPR050603">
    <property type="entry name" value="MYST_HAT"/>
</dbReference>
<dbReference type="FunFam" id="3.30.60.60:FF:000001">
    <property type="entry name" value="Histone acetyltransferase"/>
    <property type="match status" value="1"/>
</dbReference>
<evidence type="ECO:0000256" key="22">
    <source>
        <dbReference type="SAM" id="MobiDB-lite"/>
    </source>
</evidence>
<accession>A0A8U8C296</accession>
<dbReference type="InterPro" id="IPR036388">
    <property type="entry name" value="WH-like_DNA-bd_sf"/>
</dbReference>
<protein>
    <recommendedName>
        <fullName evidence="21">Histone acetyltransferase</fullName>
        <ecNumber evidence="21">2.3.1.48</ecNumber>
    </recommendedName>
</protein>
<evidence type="ECO:0000256" key="3">
    <source>
        <dbReference type="ARBA" id="ARBA00010107"/>
    </source>
</evidence>
<dbReference type="Gene3D" id="3.30.60.60">
    <property type="entry name" value="N-acetyl transferase-like"/>
    <property type="match status" value="1"/>
</dbReference>
<evidence type="ECO:0000256" key="1">
    <source>
        <dbReference type="ARBA" id="ARBA00004123"/>
    </source>
</evidence>
<keyword evidence="7" id="KW-0863">Zinc-finger</keyword>
<proteinExistence type="inferred from homology"/>
<evidence type="ECO:0000256" key="15">
    <source>
        <dbReference type="ARBA" id="ARBA00023242"/>
    </source>
</evidence>
<keyword evidence="5" id="KW-0808">Transferase</keyword>
<keyword evidence="4" id="KW-0597">Phosphoprotein</keyword>
<dbReference type="GO" id="GO:0030097">
    <property type="term" value="P:hemopoiesis"/>
    <property type="evidence" value="ECO:0007669"/>
    <property type="project" value="UniProtKB-ARBA"/>
</dbReference>
<dbReference type="Gene3D" id="3.40.630.30">
    <property type="match status" value="1"/>
</dbReference>
<comment type="similarity">
    <text evidence="3 21">Belongs to the MYST (SAS/MOZ) family.</text>
</comment>
<organism evidence="23 24">
    <name type="scientific">Geospiza parvula</name>
    <name type="common">Small tree-finch</name>
    <name type="synonym">Camarhynchus parvulus</name>
    <dbReference type="NCBI Taxonomy" id="87175"/>
    <lineage>
        <taxon>Eukaryota</taxon>
        <taxon>Metazoa</taxon>
        <taxon>Chordata</taxon>
        <taxon>Craniata</taxon>
        <taxon>Vertebrata</taxon>
        <taxon>Euteleostomi</taxon>
        <taxon>Archelosauria</taxon>
        <taxon>Archosauria</taxon>
        <taxon>Dinosauria</taxon>
        <taxon>Saurischia</taxon>
        <taxon>Theropoda</taxon>
        <taxon>Coelurosauria</taxon>
        <taxon>Aves</taxon>
        <taxon>Neognathae</taxon>
        <taxon>Neoaves</taxon>
        <taxon>Telluraves</taxon>
        <taxon>Australaves</taxon>
        <taxon>Passeriformes</taxon>
        <taxon>Thraupidae</taxon>
        <taxon>Camarhynchus</taxon>
    </lineage>
</organism>
<evidence type="ECO:0000256" key="10">
    <source>
        <dbReference type="ARBA" id="ARBA00022990"/>
    </source>
</evidence>
<evidence type="ECO:0000256" key="21">
    <source>
        <dbReference type="RuleBase" id="RU361211"/>
    </source>
</evidence>
<keyword evidence="6" id="KW-0479">Metal-binding</keyword>
<evidence type="ECO:0000256" key="19">
    <source>
        <dbReference type="ARBA" id="ARBA00051681"/>
    </source>
</evidence>
<evidence type="ECO:0000256" key="11">
    <source>
        <dbReference type="ARBA" id="ARBA00023015"/>
    </source>
</evidence>
<dbReference type="FunFam" id="1.10.10.10:FF:000022">
    <property type="entry name" value="Histone acetyltransferase"/>
    <property type="match status" value="1"/>
</dbReference>
<evidence type="ECO:0000256" key="13">
    <source>
        <dbReference type="ARBA" id="ARBA00023159"/>
    </source>
</evidence>
<comment type="catalytic activity">
    <reaction evidence="17">
        <text>L-lysyl-[protein] + acetyl-CoA = N(6)-acetyl-L-lysyl-[protein] + CoA + H(+)</text>
        <dbReference type="Rhea" id="RHEA:45948"/>
        <dbReference type="Rhea" id="RHEA-COMP:9752"/>
        <dbReference type="Rhea" id="RHEA-COMP:10731"/>
        <dbReference type="ChEBI" id="CHEBI:15378"/>
        <dbReference type="ChEBI" id="CHEBI:29969"/>
        <dbReference type="ChEBI" id="CHEBI:57287"/>
        <dbReference type="ChEBI" id="CHEBI:57288"/>
        <dbReference type="ChEBI" id="CHEBI:61930"/>
    </reaction>
    <physiologicalReaction direction="left-to-right" evidence="17">
        <dbReference type="Rhea" id="RHEA:45949"/>
    </physiologicalReaction>
</comment>
<keyword evidence="15 21" id="KW-0539">Nucleus</keyword>
<keyword evidence="8" id="KW-0862">Zinc</keyword>
<dbReference type="InterPro" id="IPR002717">
    <property type="entry name" value="HAT_MYST-type"/>
</dbReference>
<dbReference type="Pfam" id="PF11717">
    <property type="entry name" value="Tudor-knot"/>
    <property type="match status" value="1"/>
</dbReference>
<dbReference type="GO" id="GO:0072487">
    <property type="term" value="C:MSL complex"/>
    <property type="evidence" value="ECO:0007669"/>
    <property type="project" value="TreeGrafter"/>
</dbReference>
<comment type="catalytic activity">
    <reaction evidence="19">
        <text>propanoyl-CoA + L-lysyl-[protein] = N(6)-propanoyl-L-lysyl-[protein] + CoA + H(+)</text>
        <dbReference type="Rhea" id="RHEA:54020"/>
        <dbReference type="Rhea" id="RHEA-COMP:9752"/>
        <dbReference type="Rhea" id="RHEA-COMP:13758"/>
        <dbReference type="ChEBI" id="CHEBI:15378"/>
        <dbReference type="ChEBI" id="CHEBI:29969"/>
        <dbReference type="ChEBI" id="CHEBI:57287"/>
        <dbReference type="ChEBI" id="CHEBI:57392"/>
        <dbReference type="ChEBI" id="CHEBI:138019"/>
    </reaction>
    <physiologicalReaction direction="left-to-right" evidence="19">
        <dbReference type="Rhea" id="RHEA:54021"/>
    </physiologicalReaction>
</comment>
<evidence type="ECO:0000256" key="14">
    <source>
        <dbReference type="ARBA" id="ARBA00023163"/>
    </source>
</evidence>
<evidence type="ECO:0000256" key="20">
    <source>
        <dbReference type="ARBA" id="ARBA00062668"/>
    </source>
</evidence>
<comment type="catalytic activity">
    <reaction evidence="18">
        <text>L-lysyl-[histone] + acetyl-CoA = N(6)-acetyl-L-lysyl-[histone] + CoA + H(+)</text>
        <dbReference type="Rhea" id="RHEA:21992"/>
        <dbReference type="Rhea" id="RHEA-COMP:9845"/>
        <dbReference type="Rhea" id="RHEA-COMP:11338"/>
        <dbReference type="ChEBI" id="CHEBI:15378"/>
        <dbReference type="ChEBI" id="CHEBI:29969"/>
        <dbReference type="ChEBI" id="CHEBI:57287"/>
        <dbReference type="ChEBI" id="CHEBI:57288"/>
        <dbReference type="ChEBI" id="CHEBI:61930"/>
        <dbReference type="EC" id="2.3.1.48"/>
    </reaction>
    <physiologicalReaction direction="left-to-right" evidence="18">
        <dbReference type="Rhea" id="RHEA:21993"/>
    </physiologicalReaction>
</comment>
<dbReference type="SUPFAM" id="SSF54160">
    <property type="entry name" value="Chromo domain-like"/>
    <property type="match status" value="1"/>
</dbReference>
<comment type="subcellular location">
    <subcellularLocation>
        <location evidence="2">Mitochondrion</location>
    </subcellularLocation>
    <subcellularLocation>
        <location evidence="1 21">Nucleus</location>
    </subcellularLocation>
</comment>
<dbReference type="EC" id="2.3.1.48" evidence="21"/>
<evidence type="ECO:0000256" key="2">
    <source>
        <dbReference type="ARBA" id="ARBA00004173"/>
    </source>
</evidence>
<name>A0A8C3MF44_GEOPR</name>
<dbReference type="InterPro" id="IPR025995">
    <property type="entry name" value="Tudor-knot"/>
</dbReference>
<keyword evidence="9" id="KW-0156">Chromatin regulator</keyword>
<dbReference type="GO" id="GO:0005739">
    <property type="term" value="C:mitochondrion"/>
    <property type="evidence" value="ECO:0007669"/>
    <property type="project" value="UniProtKB-SubCell"/>
</dbReference>
<dbReference type="Ensembl" id="ENSCPVT00000005286.2">
    <property type="protein sequence ID" value="ENSCPVP00000005100.2"/>
    <property type="gene ID" value="ENSCPVG00000003702.2"/>
</dbReference>
<dbReference type="FunFam" id="2.30.30.140:FF:000039">
    <property type="entry name" value="Histone acetyltransferase"/>
    <property type="match status" value="1"/>
</dbReference>
<evidence type="ECO:0000256" key="17">
    <source>
        <dbReference type="ARBA" id="ARBA00047787"/>
    </source>
</evidence>
<evidence type="ECO:0000313" key="23">
    <source>
        <dbReference type="Ensembl" id="ENSCPVP00000005100.2"/>
    </source>
</evidence>
<keyword evidence="16" id="KW-0012">Acyltransferase</keyword>
<dbReference type="PANTHER" id="PTHR10615">
    <property type="entry name" value="HISTONE ACETYLTRANSFERASE"/>
    <property type="match status" value="1"/>
</dbReference>
<dbReference type="GO" id="GO:0008270">
    <property type="term" value="F:zinc ion binding"/>
    <property type="evidence" value="ECO:0007669"/>
    <property type="project" value="UniProtKB-KW"/>
</dbReference>
<keyword evidence="13" id="KW-0010">Activator</keyword>
<dbReference type="Pfam" id="PF01853">
    <property type="entry name" value="MOZ_SAS"/>
    <property type="match status" value="1"/>
</dbReference>
<dbReference type="SMART" id="SM00298">
    <property type="entry name" value="CHROMO"/>
    <property type="match status" value="1"/>
</dbReference>
<dbReference type="CDD" id="cd18984">
    <property type="entry name" value="CBD_MOF_like"/>
    <property type="match status" value="1"/>
</dbReference>
<evidence type="ECO:0000256" key="12">
    <source>
        <dbReference type="ARBA" id="ARBA00023128"/>
    </source>
</evidence>
<evidence type="ECO:0000256" key="16">
    <source>
        <dbReference type="ARBA" id="ARBA00023315"/>
    </source>
</evidence>
<feature type="region of interest" description="Disordered" evidence="22">
    <location>
        <begin position="1"/>
        <end position="64"/>
    </location>
</feature>
<evidence type="ECO:0000256" key="9">
    <source>
        <dbReference type="ARBA" id="ARBA00022853"/>
    </source>
</evidence>
<keyword evidence="12" id="KW-0496">Mitochondrion</keyword>
<dbReference type="GO" id="GO:0045893">
    <property type="term" value="P:positive regulation of DNA-templated transcription"/>
    <property type="evidence" value="ECO:0007669"/>
    <property type="project" value="UniProtKB-ARBA"/>
</dbReference>
<evidence type="ECO:0000256" key="5">
    <source>
        <dbReference type="ARBA" id="ARBA00022679"/>
    </source>
</evidence>
<dbReference type="InterPro" id="IPR000953">
    <property type="entry name" value="Chromo/chromo_shadow_dom"/>
</dbReference>
<dbReference type="Gene3D" id="2.30.30.140">
    <property type="match status" value="1"/>
</dbReference>
<accession>A0A8C3MF44</accession>
<evidence type="ECO:0000256" key="18">
    <source>
        <dbReference type="ARBA" id="ARBA00048940"/>
    </source>
</evidence>
<dbReference type="GO" id="GO:0051241">
    <property type="term" value="P:negative regulation of multicellular organismal process"/>
    <property type="evidence" value="ECO:0007669"/>
    <property type="project" value="UniProtKB-ARBA"/>
</dbReference>
<comment type="subunit">
    <text evidence="20">Component of a multisubunit histone acetyltransferase complex (MSL) at least composed of the MOF/KAT8, MSL1/hampin, MSL2L1 and MSL3L1. Component of the NSL complex at least composed of MOF/KAT8, KANSL1, KANSL2, KANSL3, MCRS1, PHF20, OGT1/OGT, WDR5 and HCFC1. Component of some MLL1/MLL complex, at least composed of the core components KMT2A/MLL1, ASH2L, HCFC1, WDR5 and RBBP5, as well as the facultative components BACC1, CHD8, E2F6, HSP70, INO80C, KANSL1, LAS1L, MAX, MCRS1, MGA, MOF/KAT8, PELP1, PHF20, PRP31, RING2, RUVB1/TIP49A, RUVB2/TIP49B, SENP3, TAF1, TAF4, TAF6, TAF7, TAF9 and TEX10. Interacts with the chromodomain of MORF4L1/MRG15. Interacts with ATM (via its Tudor-knot domain); possibly regulating the activity of ATM. Interacts with NELFD.</text>
</comment>
<dbReference type="InterPro" id="IPR016197">
    <property type="entry name" value="Chromo-like_dom_sf"/>
</dbReference>
<dbReference type="Proteomes" id="UP000694382">
    <property type="component" value="Unassembled WGS sequence"/>
</dbReference>
<evidence type="ECO:0000256" key="8">
    <source>
        <dbReference type="ARBA" id="ARBA00022833"/>
    </source>
</evidence>
<dbReference type="InterPro" id="IPR040706">
    <property type="entry name" value="Zf-MYST"/>
</dbReference>
<reference evidence="23" key="1">
    <citation type="submission" date="2025-08" db="UniProtKB">
        <authorList>
            <consortium name="Ensembl"/>
        </authorList>
    </citation>
    <scope>IDENTIFICATION</scope>
</reference>
<dbReference type="PANTHER" id="PTHR10615:SF82">
    <property type="entry name" value="HISTONE ACETYLTRANSFERASE KAT8"/>
    <property type="match status" value="1"/>
</dbReference>
<dbReference type="FunFam" id="3.40.630.30:FF:000002">
    <property type="entry name" value="Histone acetyltransferase"/>
    <property type="match status" value="1"/>
</dbReference>
<keyword evidence="24" id="KW-1185">Reference proteome</keyword>
<dbReference type="GO" id="GO:1903108">
    <property type="term" value="P:regulation of mitochondrial transcription"/>
    <property type="evidence" value="ECO:0007669"/>
    <property type="project" value="UniProtKB-ARBA"/>
</dbReference>
<evidence type="ECO:0000256" key="6">
    <source>
        <dbReference type="ARBA" id="ARBA00022723"/>
    </source>
</evidence>
<feature type="compositionally biased region" description="Gly residues" evidence="22">
    <location>
        <begin position="38"/>
        <end position="57"/>
    </location>
</feature>
<evidence type="ECO:0000256" key="7">
    <source>
        <dbReference type="ARBA" id="ARBA00022771"/>
    </source>
</evidence>
<keyword evidence="10" id="KW-0007">Acetylation</keyword>
<dbReference type="Gene3D" id="1.10.10.10">
    <property type="entry name" value="Winged helix-like DNA-binding domain superfamily/Winged helix DNA-binding domain"/>
    <property type="match status" value="1"/>
</dbReference>
<feature type="compositionally biased region" description="Low complexity" evidence="22">
    <location>
        <begin position="11"/>
        <end position="22"/>
    </location>
</feature>
<dbReference type="GO" id="GO:0035267">
    <property type="term" value="C:NuA4 histone acetyltransferase complex"/>
    <property type="evidence" value="ECO:0007669"/>
    <property type="project" value="TreeGrafter"/>
</dbReference>
<dbReference type="PROSITE" id="PS51726">
    <property type="entry name" value="MYST_HAT"/>
    <property type="match status" value="1"/>
</dbReference>
<dbReference type="GO" id="GO:0040029">
    <property type="term" value="P:epigenetic regulation of gene expression"/>
    <property type="evidence" value="ECO:0007669"/>
    <property type="project" value="UniProtKB-ARBA"/>
</dbReference>
<dbReference type="SUPFAM" id="SSF55729">
    <property type="entry name" value="Acyl-CoA N-acyltransferases (Nat)"/>
    <property type="match status" value="1"/>
</dbReference>
<dbReference type="GO" id="GO:0045595">
    <property type="term" value="P:regulation of cell differentiation"/>
    <property type="evidence" value="ECO:0007669"/>
    <property type="project" value="UniProtKB-ARBA"/>
</dbReference>
<dbReference type="GO" id="GO:0031981">
    <property type="term" value="C:nuclear lumen"/>
    <property type="evidence" value="ECO:0007669"/>
    <property type="project" value="UniProtKB-ARBA"/>
</dbReference>
<reference evidence="23" key="2">
    <citation type="submission" date="2025-09" db="UniProtKB">
        <authorList>
            <consortium name="Ensembl"/>
        </authorList>
    </citation>
    <scope>IDENTIFICATION</scope>
</reference>
<dbReference type="InterPro" id="IPR016181">
    <property type="entry name" value="Acyl_CoA_acyltransferase"/>
</dbReference>
<keyword evidence="11" id="KW-0805">Transcription regulation</keyword>
<dbReference type="CDD" id="cd04301">
    <property type="entry name" value="NAT_SF"/>
    <property type="match status" value="1"/>
</dbReference>